<reference evidence="7" key="1">
    <citation type="journal article" date="2012" name="PLoS ONE">
        <title>Gene sets for utilization of primary and secondary nutrition supplies in the distal gut of endangered iberian lynx.</title>
        <authorList>
            <person name="Alcaide M."/>
            <person name="Messina E."/>
            <person name="Richter M."/>
            <person name="Bargiela R."/>
            <person name="Peplies J."/>
            <person name="Huws S.A."/>
            <person name="Newbold C.J."/>
            <person name="Golyshin P.N."/>
            <person name="Simon M.A."/>
            <person name="Lopez G."/>
            <person name="Yakimov M.M."/>
            <person name="Ferrer M."/>
        </authorList>
    </citation>
    <scope>NUCLEOTIDE SEQUENCE</scope>
</reference>
<dbReference type="Gene3D" id="3.30.460.20">
    <property type="entry name" value="CorA soluble domain-like"/>
    <property type="match status" value="1"/>
</dbReference>
<comment type="similarity">
    <text evidence="2">Belongs to the CorA metal ion transporter (MIT) (TC 1.A.35) family.</text>
</comment>
<dbReference type="AlphaFoldDB" id="J9CEF5"/>
<gene>
    <name evidence="7" type="ORF">EVA_13504</name>
</gene>
<dbReference type="EMBL" id="AMCI01004289">
    <property type="protein sequence ID" value="EJW98390.1"/>
    <property type="molecule type" value="Genomic_DNA"/>
</dbReference>
<evidence type="ECO:0000256" key="6">
    <source>
        <dbReference type="SAM" id="Phobius"/>
    </source>
</evidence>
<accession>J9CEF5</accession>
<dbReference type="InterPro" id="IPR047199">
    <property type="entry name" value="CorA-like"/>
</dbReference>
<dbReference type="CDD" id="cd12827">
    <property type="entry name" value="EcCorA_ZntB-like_u2"/>
    <property type="match status" value="1"/>
</dbReference>
<dbReference type="InterPro" id="IPR045861">
    <property type="entry name" value="CorA_cytoplasmic_dom"/>
</dbReference>
<dbReference type="GO" id="GO:0046873">
    <property type="term" value="F:metal ion transmembrane transporter activity"/>
    <property type="evidence" value="ECO:0007669"/>
    <property type="project" value="InterPro"/>
</dbReference>
<evidence type="ECO:0000256" key="1">
    <source>
        <dbReference type="ARBA" id="ARBA00004141"/>
    </source>
</evidence>
<dbReference type="PANTHER" id="PTHR47891:SF2">
    <property type="entry name" value="MAGNESIUM AND COBALT TRANSPORTER"/>
    <property type="match status" value="1"/>
</dbReference>
<feature type="transmembrane region" description="Helical" evidence="6">
    <location>
        <begin position="281"/>
        <end position="302"/>
    </location>
</feature>
<keyword evidence="4 6" id="KW-1133">Transmembrane helix</keyword>
<name>J9CEF5_9ZZZZ</name>
<dbReference type="SUPFAM" id="SSF144083">
    <property type="entry name" value="Magnesium transport protein CorA, transmembrane region"/>
    <property type="match status" value="1"/>
</dbReference>
<evidence type="ECO:0000313" key="7">
    <source>
        <dbReference type="EMBL" id="EJW98390.1"/>
    </source>
</evidence>
<dbReference type="Pfam" id="PF01544">
    <property type="entry name" value="CorA"/>
    <property type="match status" value="1"/>
</dbReference>
<comment type="caution">
    <text evidence="7">The sequence shown here is derived from an EMBL/GenBank/DDBJ whole genome shotgun (WGS) entry which is preliminary data.</text>
</comment>
<dbReference type="PANTHER" id="PTHR47891">
    <property type="entry name" value="TRANSPORTER-RELATED"/>
    <property type="match status" value="1"/>
</dbReference>
<dbReference type="InterPro" id="IPR002523">
    <property type="entry name" value="MgTranspt_CorA/ZnTranspt_ZntB"/>
</dbReference>
<comment type="subcellular location">
    <subcellularLocation>
        <location evidence="1">Membrane</location>
        <topology evidence="1">Multi-pass membrane protein</topology>
    </subcellularLocation>
</comment>
<dbReference type="SUPFAM" id="SSF143865">
    <property type="entry name" value="CorA soluble domain-like"/>
    <property type="match status" value="1"/>
</dbReference>
<feature type="transmembrane region" description="Helical" evidence="6">
    <location>
        <begin position="255"/>
        <end position="275"/>
    </location>
</feature>
<evidence type="ECO:0000256" key="4">
    <source>
        <dbReference type="ARBA" id="ARBA00022989"/>
    </source>
</evidence>
<sequence length="308" mass="35976">MRTYWNYNKALRTVEEWEPDCWVQVTCPTPDDEEFLINELKIPDYFLDDIRDKDERSRYEYDEGWSLIILRIPYVKEVASRTPHTTIPMGIILNKGICVTVCNYETNMMIDFVSYQQKRNQGFTDSVDLVFRLFLSSAVWYLKRLKQINVLIEEAKRNLDRQIDNEDLIGLSRLQDSLTYFITSIRGNETLLSKLKFKLPVDELDADLIEDVNIEMNQARETTNIYTNILDSTMETYASIINNNMASVMKQMTSVSIILMFPTLIASIFGMNLVSGLEDNWWGFPIVIILSIVITGLFYGLFRLKTWI</sequence>
<keyword evidence="3 6" id="KW-0812">Transmembrane</keyword>
<dbReference type="InterPro" id="IPR045863">
    <property type="entry name" value="CorA_TM1_TM2"/>
</dbReference>
<evidence type="ECO:0000256" key="2">
    <source>
        <dbReference type="ARBA" id="ARBA00009765"/>
    </source>
</evidence>
<proteinExistence type="inferred from homology"/>
<dbReference type="GO" id="GO:0016020">
    <property type="term" value="C:membrane"/>
    <property type="evidence" value="ECO:0007669"/>
    <property type="project" value="UniProtKB-SubCell"/>
</dbReference>
<evidence type="ECO:0000256" key="3">
    <source>
        <dbReference type="ARBA" id="ARBA00022692"/>
    </source>
</evidence>
<keyword evidence="5 6" id="KW-0472">Membrane</keyword>
<evidence type="ECO:0000256" key="5">
    <source>
        <dbReference type="ARBA" id="ARBA00023136"/>
    </source>
</evidence>
<protein>
    <submittedName>
        <fullName evidence="7">Mg2+/Co2+ transporter</fullName>
    </submittedName>
</protein>
<dbReference type="Gene3D" id="1.20.58.340">
    <property type="entry name" value="Magnesium transport protein CorA, transmembrane region"/>
    <property type="match status" value="2"/>
</dbReference>
<organism evidence="7">
    <name type="scientific">gut metagenome</name>
    <dbReference type="NCBI Taxonomy" id="749906"/>
    <lineage>
        <taxon>unclassified sequences</taxon>
        <taxon>metagenomes</taxon>
        <taxon>organismal metagenomes</taxon>
    </lineage>
</organism>